<dbReference type="Gene3D" id="3.40.30.10">
    <property type="entry name" value="Glutaredoxin"/>
    <property type="match status" value="1"/>
</dbReference>
<keyword evidence="9" id="KW-0413">Isomerase</keyword>
<dbReference type="RefSeq" id="WP_091678624.1">
    <property type="nucleotide sequence ID" value="NZ_FOKG01000028.1"/>
</dbReference>
<keyword evidence="7" id="KW-1133">Transmembrane helix</keyword>
<reference evidence="10" key="1">
    <citation type="submission" date="2016-10" db="EMBL/GenBank/DDBJ databases">
        <authorList>
            <person name="Varghese N."/>
            <person name="Submissions S."/>
        </authorList>
    </citation>
    <scope>NUCLEOTIDE SEQUENCE [LARGE SCALE GENOMIC DNA]</scope>
    <source>
        <strain evidence="10">CGMCC 4.3568</strain>
    </source>
</reference>
<dbReference type="CDD" id="cd02972">
    <property type="entry name" value="DsbA_family"/>
    <property type="match status" value="1"/>
</dbReference>
<feature type="region of interest" description="Disordered" evidence="6">
    <location>
        <begin position="1"/>
        <end position="24"/>
    </location>
</feature>
<dbReference type="STRING" id="490629.SAMN05216266_12863"/>
<dbReference type="OrthoDB" id="117402at2"/>
<organism evidence="9 10">
    <name type="scientific">Amycolatopsis marina</name>
    <dbReference type="NCBI Taxonomy" id="490629"/>
    <lineage>
        <taxon>Bacteria</taxon>
        <taxon>Bacillati</taxon>
        <taxon>Actinomycetota</taxon>
        <taxon>Actinomycetes</taxon>
        <taxon>Pseudonocardiales</taxon>
        <taxon>Pseudonocardiaceae</taxon>
        <taxon>Amycolatopsis</taxon>
    </lineage>
</organism>
<name>A0A1I1CGI4_9PSEU</name>
<keyword evidence="7" id="KW-0472">Membrane</keyword>
<keyword evidence="5" id="KW-0676">Redox-active center</keyword>
<evidence type="ECO:0000256" key="6">
    <source>
        <dbReference type="SAM" id="MobiDB-lite"/>
    </source>
</evidence>
<evidence type="ECO:0000256" key="3">
    <source>
        <dbReference type="ARBA" id="ARBA00023002"/>
    </source>
</evidence>
<protein>
    <submittedName>
        <fullName evidence="9">Protein-disulfide isomerase</fullName>
    </submittedName>
</protein>
<dbReference type="PANTHER" id="PTHR13887">
    <property type="entry name" value="GLUTATHIONE S-TRANSFERASE KAPPA"/>
    <property type="match status" value="1"/>
</dbReference>
<accession>A0A1I1CGI4</accession>
<evidence type="ECO:0000313" key="9">
    <source>
        <dbReference type="EMBL" id="SFB61664.1"/>
    </source>
</evidence>
<evidence type="ECO:0000256" key="1">
    <source>
        <dbReference type="ARBA" id="ARBA00005791"/>
    </source>
</evidence>
<keyword evidence="10" id="KW-1185">Reference proteome</keyword>
<comment type="similarity">
    <text evidence="1">Belongs to the thioredoxin family. DsbA subfamily.</text>
</comment>
<dbReference type="InterPro" id="IPR036249">
    <property type="entry name" value="Thioredoxin-like_sf"/>
</dbReference>
<dbReference type="GO" id="GO:0016853">
    <property type="term" value="F:isomerase activity"/>
    <property type="evidence" value="ECO:0007669"/>
    <property type="project" value="UniProtKB-KW"/>
</dbReference>
<evidence type="ECO:0000256" key="2">
    <source>
        <dbReference type="ARBA" id="ARBA00022729"/>
    </source>
</evidence>
<dbReference type="EMBL" id="FOKG01000028">
    <property type="protein sequence ID" value="SFB61664.1"/>
    <property type="molecule type" value="Genomic_DNA"/>
</dbReference>
<dbReference type="GO" id="GO:0016491">
    <property type="term" value="F:oxidoreductase activity"/>
    <property type="evidence" value="ECO:0007669"/>
    <property type="project" value="UniProtKB-KW"/>
</dbReference>
<keyword evidence="3" id="KW-0560">Oxidoreductase</keyword>
<evidence type="ECO:0000256" key="4">
    <source>
        <dbReference type="ARBA" id="ARBA00023157"/>
    </source>
</evidence>
<evidence type="ECO:0000313" key="10">
    <source>
        <dbReference type="Proteomes" id="UP000243799"/>
    </source>
</evidence>
<sequence>MGGAERNARKRRQQQSSGGKAVAQARGGGDMKKVVAVVVGVVLLAGAVIGGVLWTNASKNATEGEAIPTAVEPGAEYPVERDGVTVVSGEQDAPTTIDVYADFLCPVCAQFEQTYGDQIEQKVAAGELKVRTHMLPMLVERSDPAGYSLDSANAALCAADEGQFRAYHDSLFASQPEEGKRGYDKQQLIQLGRDLGITADTFADCVNNGTYDQQLTAKMEQVKNDPALEQDFGGGNKGFGTPTVVSGGEIVDFSDPQWLDRLTASAQR</sequence>
<feature type="transmembrane region" description="Helical" evidence="7">
    <location>
        <begin position="34"/>
        <end position="54"/>
    </location>
</feature>
<gene>
    <name evidence="9" type="ORF">SAMN05216266_12863</name>
</gene>
<dbReference type="Pfam" id="PF13462">
    <property type="entry name" value="Thioredoxin_4"/>
    <property type="match status" value="1"/>
</dbReference>
<dbReference type="InterPro" id="IPR012336">
    <property type="entry name" value="Thioredoxin-like_fold"/>
</dbReference>
<dbReference type="SUPFAM" id="SSF52833">
    <property type="entry name" value="Thioredoxin-like"/>
    <property type="match status" value="1"/>
</dbReference>
<evidence type="ECO:0000259" key="8">
    <source>
        <dbReference type="Pfam" id="PF13462"/>
    </source>
</evidence>
<dbReference type="AlphaFoldDB" id="A0A1I1CGI4"/>
<dbReference type="Proteomes" id="UP000243799">
    <property type="component" value="Unassembled WGS sequence"/>
</dbReference>
<evidence type="ECO:0000256" key="5">
    <source>
        <dbReference type="ARBA" id="ARBA00023284"/>
    </source>
</evidence>
<dbReference type="PANTHER" id="PTHR13887:SF14">
    <property type="entry name" value="DISULFIDE BOND FORMATION PROTEIN D"/>
    <property type="match status" value="1"/>
</dbReference>
<feature type="domain" description="Thioredoxin-like fold" evidence="8">
    <location>
        <begin position="84"/>
        <end position="225"/>
    </location>
</feature>
<proteinExistence type="inferred from homology"/>
<evidence type="ECO:0000256" key="7">
    <source>
        <dbReference type="SAM" id="Phobius"/>
    </source>
</evidence>
<keyword evidence="7" id="KW-0812">Transmembrane</keyword>
<keyword evidence="2" id="KW-0732">Signal</keyword>
<keyword evidence="4" id="KW-1015">Disulfide bond</keyword>